<protein>
    <submittedName>
        <fullName evidence="3 4">Adhesin</fullName>
    </submittedName>
</protein>
<sequence length="280" mass="28113">MARVGLAVGGAALVLIGGAVAFWGPLSTAQQRTDPVVGVDRVRLGDGSGSVEVRYEPGGSPEVTQKVERWGAAFWSSGGNEVEHRVEGGELVLETDCGWNCSVSYEVVLPAQVPVEGELGSGGLTVVGMASVQAEVSSGSVELVDIAGPVGVRASSGGVRVSGTDSPVEVRSNSGSIELVDLGGRVEAEASSGGITGTGLRGAEIVATSSSGSIELELTGPQRAEVSTSSGGIDLVVPADRYRVDTDTGSGGADIQVPQDPSAAKRLTLSSGSGHISVRS</sequence>
<dbReference type="RefSeq" id="WP_093151366.1">
    <property type="nucleotide sequence ID" value="NZ_FOUP01000003.1"/>
</dbReference>
<evidence type="ECO:0000313" key="3">
    <source>
        <dbReference type="EMBL" id="RKT84633.1"/>
    </source>
</evidence>
<dbReference type="Pfam" id="PF13349">
    <property type="entry name" value="DUF4097"/>
    <property type="match status" value="1"/>
</dbReference>
<dbReference type="STRING" id="455193.SAMN05421805_103573"/>
<organism evidence="4 5">
    <name type="scientific">Saccharopolyspora antimicrobica</name>
    <dbReference type="NCBI Taxonomy" id="455193"/>
    <lineage>
        <taxon>Bacteria</taxon>
        <taxon>Bacillati</taxon>
        <taxon>Actinomycetota</taxon>
        <taxon>Actinomycetes</taxon>
        <taxon>Pseudonocardiales</taxon>
        <taxon>Pseudonocardiaceae</taxon>
        <taxon>Saccharopolyspora</taxon>
    </lineage>
</organism>
<evidence type="ECO:0000259" key="2">
    <source>
        <dbReference type="Pfam" id="PF13349"/>
    </source>
</evidence>
<name>A0A1I4XSL7_9PSEU</name>
<dbReference type="EMBL" id="RBXX01000002">
    <property type="protein sequence ID" value="RKT84633.1"/>
    <property type="molecule type" value="Genomic_DNA"/>
</dbReference>
<gene>
    <name evidence="3" type="ORF">ATL45_2957</name>
    <name evidence="4" type="ORF">SAMN05421805_103573</name>
</gene>
<feature type="domain" description="DUF4097" evidence="2">
    <location>
        <begin position="125"/>
        <end position="278"/>
    </location>
</feature>
<accession>A0A1I4XSL7</accession>
<reference evidence="3 6" key="2">
    <citation type="submission" date="2018-10" db="EMBL/GenBank/DDBJ databases">
        <title>Sequencing the genomes of 1000 actinobacteria strains.</title>
        <authorList>
            <person name="Klenk H.-P."/>
        </authorList>
    </citation>
    <scope>NUCLEOTIDE SEQUENCE [LARGE SCALE GENOMIC DNA]</scope>
    <source>
        <strain evidence="3 6">DSM 45119</strain>
    </source>
</reference>
<proteinExistence type="predicted"/>
<dbReference type="AlphaFoldDB" id="A0A1I4XSL7"/>
<evidence type="ECO:0000256" key="1">
    <source>
        <dbReference type="SAM" id="MobiDB-lite"/>
    </source>
</evidence>
<evidence type="ECO:0000313" key="6">
    <source>
        <dbReference type="Proteomes" id="UP000270697"/>
    </source>
</evidence>
<dbReference type="Proteomes" id="UP000270697">
    <property type="component" value="Unassembled WGS sequence"/>
</dbReference>
<keyword evidence="6" id="KW-1185">Reference proteome</keyword>
<dbReference type="EMBL" id="FOUP01000003">
    <property type="protein sequence ID" value="SFN28845.1"/>
    <property type="molecule type" value="Genomic_DNA"/>
</dbReference>
<dbReference type="InterPro" id="IPR025164">
    <property type="entry name" value="Toastrack_DUF4097"/>
</dbReference>
<feature type="region of interest" description="Disordered" evidence="1">
    <location>
        <begin position="244"/>
        <end position="280"/>
    </location>
</feature>
<evidence type="ECO:0000313" key="5">
    <source>
        <dbReference type="Proteomes" id="UP000199398"/>
    </source>
</evidence>
<dbReference type="OrthoDB" id="4331847at2"/>
<feature type="compositionally biased region" description="Polar residues" evidence="1">
    <location>
        <begin position="268"/>
        <end position="280"/>
    </location>
</feature>
<dbReference type="Proteomes" id="UP000199398">
    <property type="component" value="Unassembled WGS sequence"/>
</dbReference>
<evidence type="ECO:0000313" key="4">
    <source>
        <dbReference type="EMBL" id="SFN28845.1"/>
    </source>
</evidence>
<reference evidence="4 5" key="1">
    <citation type="submission" date="2016-10" db="EMBL/GenBank/DDBJ databases">
        <authorList>
            <person name="de Groot N.N."/>
        </authorList>
    </citation>
    <scope>NUCLEOTIDE SEQUENCE [LARGE SCALE GENOMIC DNA]</scope>
    <source>
        <strain evidence="4 5">CPCC 201259</strain>
    </source>
</reference>